<dbReference type="Pfam" id="PF07831">
    <property type="entry name" value="PYNP_C"/>
    <property type="match status" value="1"/>
</dbReference>
<dbReference type="PANTHER" id="PTHR10515">
    <property type="entry name" value="THYMIDINE PHOSPHORYLASE"/>
    <property type="match status" value="1"/>
</dbReference>
<dbReference type="STRING" id="69895.SAMN05192551_101172"/>
<evidence type="ECO:0000313" key="13">
    <source>
        <dbReference type="Proteomes" id="UP000199287"/>
    </source>
</evidence>
<accession>A0A1I3AF27</accession>
<evidence type="ECO:0000313" key="12">
    <source>
        <dbReference type="EMBL" id="SFH48638.1"/>
    </source>
</evidence>
<dbReference type="SUPFAM" id="SSF54680">
    <property type="entry name" value="Pyrimidine nucleoside phosphorylase C-terminal domain"/>
    <property type="match status" value="1"/>
</dbReference>
<comment type="catalytic activity">
    <reaction evidence="1">
        <text>2'-deoxyuridine + phosphate = 2-deoxy-alpha-D-ribose 1-phosphate + uracil</text>
        <dbReference type="Rhea" id="RHEA:22824"/>
        <dbReference type="ChEBI" id="CHEBI:16450"/>
        <dbReference type="ChEBI" id="CHEBI:17568"/>
        <dbReference type="ChEBI" id="CHEBI:43474"/>
        <dbReference type="ChEBI" id="CHEBI:57259"/>
        <dbReference type="EC" id="2.4.2.2"/>
    </reaction>
</comment>
<comment type="similarity">
    <text evidence="3">Belongs to the thymidine/pyrimidine-nucleoside phosphorylase family.</text>
</comment>
<evidence type="ECO:0000256" key="2">
    <source>
        <dbReference type="ARBA" id="ARBA00003877"/>
    </source>
</evidence>
<dbReference type="Proteomes" id="UP000199287">
    <property type="component" value="Unassembled WGS sequence"/>
</dbReference>
<evidence type="ECO:0000256" key="4">
    <source>
        <dbReference type="ARBA" id="ARBA00011738"/>
    </source>
</evidence>
<dbReference type="NCBIfam" id="NF004747">
    <property type="entry name" value="PRK06078.1"/>
    <property type="match status" value="1"/>
</dbReference>
<evidence type="ECO:0000256" key="8">
    <source>
        <dbReference type="ARBA" id="ARBA00022679"/>
    </source>
</evidence>
<dbReference type="PIRSF" id="PIRSF000478">
    <property type="entry name" value="TP_PyNP"/>
    <property type="match status" value="1"/>
</dbReference>
<evidence type="ECO:0000259" key="11">
    <source>
        <dbReference type="SMART" id="SM00941"/>
    </source>
</evidence>
<comment type="catalytic activity">
    <reaction evidence="9">
        <text>uridine + phosphate = alpha-D-ribose 1-phosphate + uracil</text>
        <dbReference type="Rhea" id="RHEA:24388"/>
        <dbReference type="ChEBI" id="CHEBI:16704"/>
        <dbReference type="ChEBI" id="CHEBI:17568"/>
        <dbReference type="ChEBI" id="CHEBI:43474"/>
        <dbReference type="ChEBI" id="CHEBI:57720"/>
        <dbReference type="EC" id="2.4.2.2"/>
    </reaction>
</comment>
<dbReference type="OrthoDB" id="9763887at2"/>
<dbReference type="InterPro" id="IPR017459">
    <property type="entry name" value="Glycosyl_Trfase_fam3_N_dom"/>
</dbReference>
<proteinExistence type="inferred from homology"/>
<dbReference type="InterPro" id="IPR000053">
    <property type="entry name" value="Thymidine/pyrmidine_PPase"/>
</dbReference>
<dbReference type="PROSITE" id="PS00647">
    <property type="entry name" value="THYMID_PHOSPHORYLASE"/>
    <property type="match status" value="1"/>
</dbReference>
<comment type="subunit">
    <text evidence="4">Homodimer.</text>
</comment>
<dbReference type="GO" id="GO:0005829">
    <property type="term" value="C:cytosol"/>
    <property type="evidence" value="ECO:0007669"/>
    <property type="project" value="TreeGrafter"/>
</dbReference>
<dbReference type="PANTHER" id="PTHR10515:SF0">
    <property type="entry name" value="THYMIDINE PHOSPHORYLASE"/>
    <property type="match status" value="1"/>
</dbReference>
<feature type="domain" description="Pyrimidine nucleoside phosphorylase C-terminal" evidence="11">
    <location>
        <begin position="345"/>
        <end position="419"/>
    </location>
</feature>
<sequence length="434" mass="46855">MNMLDLIYKKRNGETLKKEEISFFVNAVTNNSVPDYQIAAFLMAVFFQKMNNDETTDLTEAMMNSGEIVSLAKIDGIKVDKHSTGGVGDKTTIALGPMVAACGVPVAKMSGRGLGHTGGTIDKLEAFTGIKTDMSIDAFIQRVNDIQLAVAGQTSNLAPADKKLYALRDVTGTVDNTSLIASSVMSKKLASGADAIVLDVKYGSGAFMKTSVEAEELATLMVTIGKKLNRKIIALVTDMDQPLGYAVGNTLEVIEAINVLKGKGPEDVTHLCVELGAQILVLAKKTDSLPIARNMMKETINNGSALNKLKQFVQLQNGDPGLIDSAEPLLAAKFQHNVLAKESGFVYAINAEHVGKAALTLGAGRITKDSVIDLDVGIVLNKKRGEYVNVNESIAAIHSNDYELISEAEKWIRHAYHFKQEKPEEVEMIQKIIK</sequence>
<dbReference type="SUPFAM" id="SSF52418">
    <property type="entry name" value="Nucleoside phosphorylase/phosphoribosyltransferase catalytic domain"/>
    <property type="match status" value="1"/>
</dbReference>
<keyword evidence="8" id="KW-0808">Transferase</keyword>
<protein>
    <recommendedName>
        <fullName evidence="6">Pyrimidine-nucleoside phosphorylase</fullName>
        <ecNumber evidence="5">2.4.2.2</ecNumber>
    </recommendedName>
</protein>
<dbReference type="InterPro" id="IPR018090">
    <property type="entry name" value="Pyrmidine_PPas_bac/euk"/>
</dbReference>
<dbReference type="NCBIfam" id="TIGR02644">
    <property type="entry name" value="Y_phosphoryl"/>
    <property type="match status" value="1"/>
</dbReference>
<comment type="function">
    <text evidence="2">Catalyzes phosphorolysis of the pyrimidine nucleosides uridine, thymidine and 2'-deoxyuridine with the formation of the corresponding pyrimidine base and ribose-1-phosphate.</text>
</comment>
<dbReference type="GO" id="GO:0006213">
    <property type="term" value="P:pyrimidine nucleoside metabolic process"/>
    <property type="evidence" value="ECO:0007669"/>
    <property type="project" value="InterPro"/>
</dbReference>
<dbReference type="FunFam" id="3.40.1030.10:FF:000003">
    <property type="entry name" value="Pyrimidine-nucleoside phosphorylase"/>
    <property type="match status" value="1"/>
</dbReference>
<evidence type="ECO:0000256" key="10">
    <source>
        <dbReference type="ARBA" id="ARBA00048525"/>
    </source>
</evidence>
<reference evidence="13" key="1">
    <citation type="submission" date="2016-10" db="EMBL/GenBank/DDBJ databases">
        <authorList>
            <person name="Varghese N."/>
            <person name="Submissions S."/>
        </authorList>
    </citation>
    <scope>NUCLEOTIDE SEQUENCE [LARGE SCALE GENOMIC DNA]</scope>
    <source>
        <strain evidence="13">Z-7934</strain>
    </source>
</reference>
<evidence type="ECO:0000256" key="1">
    <source>
        <dbReference type="ARBA" id="ARBA00001066"/>
    </source>
</evidence>
<evidence type="ECO:0000256" key="9">
    <source>
        <dbReference type="ARBA" id="ARBA00048453"/>
    </source>
</evidence>
<dbReference type="SMART" id="SM00941">
    <property type="entry name" value="PYNP_C"/>
    <property type="match status" value="1"/>
</dbReference>
<dbReference type="RefSeq" id="WP_093368691.1">
    <property type="nucleotide sequence ID" value="NZ_FOQA01000001.1"/>
</dbReference>
<keyword evidence="13" id="KW-1185">Reference proteome</keyword>
<dbReference type="GO" id="GO:0009032">
    <property type="term" value="F:thymidine phosphorylase activity"/>
    <property type="evidence" value="ECO:0007669"/>
    <property type="project" value="TreeGrafter"/>
</dbReference>
<dbReference type="EC" id="2.4.2.2" evidence="5"/>
<dbReference type="Gene3D" id="1.20.970.10">
    <property type="entry name" value="Transferase, Pyrimidine Nucleoside Phosphorylase, Chain C"/>
    <property type="match status" value="1"/>
</dbReference>
<evidence type="ECO:0000256" key="6">
    <source>
        <dbReference type="ARBA" id="ARBA00014680"/>
    </source>
</evidence>
<dbReference type="InterPro" id="IPR013102">
    <property type="entry name" value="PYNP_C"/>
</dbReference>
<name>A0A1I3AF27_9FIRM</name>
<dbReference type="Pfam" id="PF00591">
    <property type="entry name" value="Glycos_transf_3"/>
    <property type="match status" value="1"/>
</dbReference>
<dbReference type="Gene3D" id="3.90.1170.30">
    <property type="entry name" value="Pyrimidine nucleoside phosphorylase-like, C-terminal domain"/>
    <property type="match status" value="1"/>
</dbReference>
<dbReference type="InterPro" id="IPR035902">
    <property type="entry name" value="Nuc_phospho_transferase"/>
</dbReference>
<dbReference type="GO" id="GO:0006206">
    <property type="term" value="P:pyrimidine nucleobase metabolic process"/>
    <property type="evidence" value="ECO:0007669"/>
    <property type="project" value="InterPro"/>
</dbReference>
<dbReference type="SUPFAM" id="SSF47648">
    <property type="entry name" value="Nucleoside phosphorylase/phosphoribosyltransferase N-terminal domain"/>
    <property type="match status" value="1"/>
</dbReference>
<dbReference type="NCBIfam" id="NF004490">
    <property type="entry name" value="PRK05820.1"/>
    <property type="match status" value="1"/>
</dbReference>
<comment type="catalytic activity">
    <reaction evidence="10">
        <text>thymidine + phosphate = 2-deoxy-alpha-D-ribose 1-phosphate + thymine</text>
        <dbReference type="Rhea" id="RHEA:16037"/>
        <dbReference type="ChEBI" id="CHEBI:17748"/>
        <dbReference type="ChEBI" id="CHEBI:17821"/>
        <dbReference type="ChEBI" id="CHEBI:43474"/>
        <dbReference type="ChEBI" id="CHEBI:57259"/>
        <dbReference type="EC" id="2.4.2.2"/>
    </reaction>
</comment>
<keyword evidence="7" id="KW-0328">Glycosyltransferase</keyword>
<evidence type="ECO:0000256" key="3">
    <source>
        <dbReference type="ARBA" id="ARBA00006915"/>
    </source>
</evidence>
<gene>
    <name evidence="12" type="ORF">SAMN05192551_101172</name>
</gene>
<dbReference type="InterPro" id="IPR000312">
    <property type="entry name" value="Glycosyl_Trfase_fam3"/>
</dbReference>
<dbReference type="AlphaFoldDB" id="A0A1I3AF27"/>
<dbReference type="Pfam" id="PF02885">
    <property type="entry name" value="Glycos_trans_3N"/>
    <property type="match status" value="1"/>
</dbReference>
<dbReference type="EMBL" id="FOQA01000001">
    <property type="protein sequence ID" value="SFH48638.1"/>
    <property type="molecule type" value="Genomic_DNA"/>
</dbReference>
<dbReference type="Gene3D" id="3.40.1030.10">
    <property type="entry name" value="Nucleoside phosphorylase/phosphoribosyltransferase catalytic domain"/>
    <property type="match status" value="1"/>
</dbReference>
<evidence type="ECO:0000256" key="7">
    <source>
        <dbReference type="ARBA" id="ARBA00022676"/>
    </source>
</evidence>
<evidence type="ECO:0000256" key="5">
    <source>
        <dbReference type="ARBA" id="ARBA00011889"/>
    </source>
</evidence>
<dbReference type="InterPro" id="IPR036566">
    <property type="entry name" value="PYNP-like_C_sf"/>
</dbReference>
<dbReference type="InterPro" id="IPR017872">
    <property type="entry name" value="Pyrmidine_PPase_CS"/>
</dbReference>
<dbReference type="GO" id="GO:0004645">
    <property type="term" value="F:1,4-alpha-oligoglucan phosphorylase activity"/>
    <property type="evidence" value="ECO:0007669"/>
    <property type="project" value="InterPro"/>
</dbReference>
<organism evidence="12 13">
    <name type="scientific">Tindallia magadiensis</name>
    <dbReference type="NCBI Taxonomy" id="69895"/>
    <lineage>
        <taxon>Bacteria</taxon>
        <taxon>Bacillati</taxon>
        <taxon>Bacillota</taxon>
        <taxon>Clostridia</taxon>
        <taxon>Peptostreptococcales</taxon>
        <taxon>Tindalliaceae</taxon>
        <taxon>Tindallia</taxon>
    </lineage>
</organism>
<dbReference type="InterPro" id="IPR036320">
    <property type="entry name" value="Glycosyl_Trfase_fam3_N_dom_sf"/>
</dbReference>